<evidence type="ECO:0000256" key="4">
    <source>
        <dbReference type="ARBA" id="ARBA00023163"/>
    </source>
</evidence>
<evidence type="ECO:0000256" key="3">
    <source>
        <dbReference type="ARBA" id="ARBA00023125"/>
    </source>
</evidence>
<dbReference type="EMBL" id="CP144700">
    <property type="protein sequence ID" value="WVZ25288.1"/>
    <property type="molecule type" value="Genomic_DNA"/>
</dbReference>
<keyword evidence="3" id="KW-0238">DNA-binding</keyword>
<dbReference type="GO" id="GO:0003700">
    <property type="term" value="F:DNA-binding transcription factor activity"/>
    <property type="evidence" value="ECO:0007669"/>
    <property type="project" value="InterPro"/>
</dbReference>
<evidence type="ECO:0000313" key="8">
    <source>
        <dbReference type="Proteomes" id="UP001374535"/>
    </source>
</evidence>
<dbReference type="InterPro" id="IPR017887">
    <property type="entry name" value="TF_TCP_subgr"/>
</dbReference>
<gene>
    <name evidence="7" type="ORF">V8G54_003832</name>
</gene>
<evidence type="ECO:0000256" key="5">
    <source>
        <dbReference type="ARBA" id="ARBA00023242"/>
    </source>
</evidence>
<dbReference type="PROSITE" id="PS51369">
    <property type="entry name" value="TCP"/>
    <property type="match status" value="1"/>
</dbReference>
<dbReference type="PANTHER" id="PTHR31072:SF239">
    <property type="entry name" value="TRANSCRIPTION FACTOR TCP21-RELATED"/>
    <property type="match status" value="1"/>
</dbReference>
<dbReference type="GO" id="GO:0043565">
    <property type="term" value="F:sequence-specific DNA binding"/>
    <property type="evidence" value="ECO:0007669"/>
    <property type="project" value="TreeGrafter"/>
</dbReference>
<keyword evidence="4" id="KW-0804">Transcription</keyword>
<organism evidence="7 8">
    <name type="scientific">Vigna mungo</name>
    <name type="common">Black gram</name>
    <name type="synonym">Phaseolus mungo</name>
    <dbReference type="NCBI Taxonomy" id="3915"/>
    <lineage>
        <taxon>Eukaryota</taxon>
        <taxon>Viridiplantae</taxon>
        <taxon>Streptophyta</taxon>
        <taxon>Embryophyta</taxon>
        <taxon>Tracheophyta</taxon>
        <taxon>Spermatophyta</taxon>
        <taxon>Magnoliopsida</taxon>
        <taxon>eudicotyledons</taxon>
        <taxon>Gunneridae</taxon>
        <taxon>Pentapetalae</taxon>
        <taxon>rosids</taxon>
        <taxon>fabids</taxon>
        <taxon>Fabales</taxon>
        <taxon>Fabaceae</taxon>
        <taxon>Papilionoideae</taxon>
        <taxon>50 kb inversion clade</taxon>
        <taxon>NPAAA clade</taxon>
        <taxon>indigoferoid/millettioid clade</taxon>
        <taxon>Phaseoleae</taxon>
        <taxon>Vigna</taxon>
    </lineage>
</organism>
<dbReference type="Proteomes" id="UP001374535">
    <property type="component" value="Chromosome 1"/>
</dbReference>
<evidence type="ECO:0000256" key="1">
    <source>
        <dbReference type="ARBA" id="ARBA00004123"/>
    </source>
</evidence>
<name>A0AAQ3PBK8_VIGMU</name>
<dbReference type="PANTHER" id="PTHR31072">
    <property type="entry name" value="TRANSCRIPTION FACTOR TCP4-RELATED"/>
    <property type="match status" value="1"/>
</dbReference>
<accession>A0AAQ3PBK8</accession>
<evidence type="ECO:0000313" key="7">
    <source>
        <dbReference type="EMBL" id="WVZ25288.1"/>
    </source>
</evidence>
<feature type="domain" description="TCP" evidence="6">
    <location>
        <begin position="1"/>
        <end position="39"/>
    </location>
</feature>
<dbReference type="AlphaFoldDB" id="A0AAQ3PBK8"/>
<dbReference type="Pfam" id="PF03634">
    <property type="entry name" value="TCP"/>
    <property type="match status" value="1"/>
</dbReference>
<dbReference type="GO" id="GO:0005634">
    <property type="term" value="C:nucleus"/>
    <property type="evidence" value="ECO:0007669"/>
    <property type="project" value="UniProtKB-SubCell"/>
</dbReference>
<keyword evidence="2" id="KW-0805">Transcription regulation</keyword>
<keyword evidence="8" id="KW-1185">Reference proteome</keyword>
<comment type="subcellular location">
    <subcellularLocation>
        <location evidence="1">Nucleus</location>
    </subcellularLocation>
</comment>
<evidence type="ECO:0000259" key="6">
    <source>
        <dbReference type="PROSITE" id="PS51369"/>
    </source>
</evidence>
<dbReference type="GO" id="GO:0042752">
    <property type="term" value="P:regulation of circadian rhythm"/>
    <property type="evidence" value="ECO:0007669"/>
    <property type="project" value="TreeGrafter"/>
</dbReference>
<keyword evidence="5" id="KW-0539">Nucleus</keyword>
<protein>
    <recommendedName>
        <fullName evidence="6">TCP domain-containing protein</fullName>
    </recommendedName>
</protein>
<sequence length="180" mass="19707">MPIIRIAKVFQLKRELGHKSDGQTIEWLLRQAEPSIIAATSTGTMPASFSFVSLSVCAANSAPLSLPSSASDHKSQLLAPTPFILGKHICTDDDTSKNDVVFVAPPSWAPPPRPNSGPSLLAPISDKCGALSLLQKWLCSPPPCRCRNNRRRSLLITNVNNSRPLEKRRRLGWGITFRDI</sequence>
<reference evidence="7 8" key="1">
    <citation type="journal article" date="2023" name="Life. Sci Alliance">
        <title>Evolutionary insights into 3D genome organization and epigenetic landscape of Vigna mungo.</title>
        <authorList>
            <person name="Junaid A."/>
            <person name="Singh B."/>
            <person name="Bhatia S."/>
        </authorList>
    </citation>
    <scope>NUCLEOTIDE SEQUENCE [LARGE SCALE GENOMIC DNA]</scope>
    <source>
        <strain evidence="7">Urdbean</strain>
    </source>
</reference>
<proteinExistence type="predicted"/>
<dbReference type="InterPro" id="IPR005333">
    <property type="entry name" value="Transcription_factor_TCP"/>
</dbReference>
<evidence type="ECO:0000256" key="2">
    <source>
        <dbReference type="ARBA" id="ARBA00023015"/>
    </source>
</evidence>